<organism evidence="13 14">
    <name type="scientific">Lipomyces starkeyi NRRL Y-11557</name>
    <dbReference type="NCBI Taxonomy" id="675824"/>
    <lineage>
        <taxon>Eukaryota</taxon>
        <taxon>Fungi</taxon>
        <taxon>Dikarya</taxon>
        <taxon>Ascomycota</taxon>
        <taxon>Saccharomycotina</taxon>
        <taxon>Lipomycetes</taxon>
        <taxon>Lipomycetales</taxon>
        <taxon>Lipomycetaceae</taxon>
        <taxon>Lipomyces</taxon>
    </lineage>
</organism>
<evidence type="ECO:0000256" key="11">
    <source>
        <dbReference type="SAM" id="Phobius"/>
    </source>
</evidence>
<feature type="transmembrane region" description="Helical" evidence="11">
    <location>
        <begin position="164"/>
        <end position="185"/>
    </location>
</feature>
<feature type="compositionally biased region" description="Basic and acidic residues" evidence="10">
    <location>
        <begin position="518"/>
        <end position="552"/>
    </location>
</feature>
<comment type="similarity">
    <text evidence="2 9">Belongs to the major facilitator superfamily. Sugar transporter (TC 2.A.1.1) family.</text>
</comment>
<dbReference type="Proteomes" id="UP000094385">
    <property type="component" value="Unassembled WGS sequence"/>
</dbReference>
<keyword evidence="7 11" id="KW-0472">Membrane</keyword>
<evidence type="ECO:0000256" key="6">
    <source>
        <dbReference type="ARBA" id="ARBA00022989"/>
    </source>
</evidence>
<evidence type="ECO:0000313" key="14">
    <source>
        <dbReference type="Proteomes" id="UP000094385"/>
    </source>
</evidence>
<evidence type="ECO:0000256" key="1">
    <source>
        <dbReference type="ARBA" id="ARBA00004141"/>
    </source>
</evidence>
<evidence type="ECO:0000256" key="3">
    <source>
        <dbReference type="ARBA" id="ARBA00022448"/>
    </source>
</evidence>
<feature type="transmembrane region" description="Helical" evidence="11">
    <location>
        <begin position="197"/>
        <end position="218"/>
    </location>
</feature>
<evidence type="ECO:0000256" key="9">
    <source>
        <dbReference type="RuleBase" id="RU003346"/>
    </source>
</evidence>
<dbReference type="Pfam" id="PF00083">
    <property type="entry name" value="Sugar_tr"/>
    <property type="match status" value="1"/>
</dbReference>
<dbReference type="SUPFAM" id="SSF103473">
    <property type="entry name" value="MFS general substrate transporter"/>
    <property type="match status" value="1"/>
</dbReference>
<feature type="transmembrane region" description="Helical" evidence="11">
    <location>
        <begin position="328"/>
        <end position="350"/>
    </location>
</feature>
<dbReference type="InterPro" id="IPR036259">
    <property type="entry name" value="MFS_trans_sf"/>
</dbReference>
<dbReference type="GO" id="GO:0005351">
    <property type="term" value="F:carbohydrate:proton symporter activity"/>
    <property type="evidence" value="ECO:0007669"/>
    <property type="project" value="TreeGrafter"/>
</dbReference>
<proteinExistence type="inferred from homology"/>
<protein>
    <recommendedName>
        <fullName evidence="8">Quinate transporter</fullName>
    </recommendedName>
</protein>
<feature type="transmembrane region" description="Helical" evidence="11">
    <location>
        <begin position="104"/>
        <end position="123"/>
    </location>
</feature>
<evidence type="ECO:0000256" key="10">
    <source>
        <dbReference type="SAM" id="MobiDB-lite"/>
    </source>
</evidence>
<evidence type="ECO:0000256" key="4">
    <source>
        <dbReference type="ARBA" id="ARBA00022692"/>
    </source>
</evidence>
<dbReference type="InterPro" id="IPR050360">
    <property type="entry name" value="MFS_Sugar_Transporters"/>
</dbReference>
<dbReference type="FunFam" id="1.20.1250.20:FF:000026">
    <property type="entry name" value="MFS quinate transporter QutD"/>
    <property type="match status" value="1"/>
</dbReference>
<dbReference type="PROSITE" id="PS50850">
    <property type="entry name" value="MFS"/>
    <property type="match status" value="1"/>
</dbReference>
<dbReference type="PRINTS" id="PR00171">
    <property type="entry name" value="SUGRTRNSPORT"/>
</dbReference>
<dbReference type="PANTHER" id="PTHR48022:SF34">
    <property type="entry name" value="MAJOR FACILITATOR SUPERFAMILY (MFS) PROFILE DOMAIN-CONTAINING PROTEIN-RELATED"/>
    <property type="match status" value="1"/>
</dbReference>
<keyword evidence="3 9" id="KW-0813">Transport</keyword>
<dbReference type="EMBL" id="KV454301">
    <property type="protein sequence ID" value="ODQ70222.1"/>
    <property type="molecule type" value="Genomic_DNA"/>
</dbReference>
<keyword evidence="6 11" id="KW-1133">Transmembrane helix</keyword>
<dbReference type="NCBIfam" id="TIGR00879">
    <property type="entry name" value="SP"/>
    <property type="match status" value="1"/>
</dbReference>
<keyword evidence="5" id="KW-0672">Quinate metabolism</keyword>
<feature type="region of interest" description="Disordered" evidence="10">
    <location>
        <begin position="517"/>
        <end position="552"/>
    </location>
</feature>
<keyword evidence="14" id="KW-1185">Reference proteome</keyword>
<comment type="subcellular location">
    <subcellularLocation>
        <location evidence="1">Membrane</location>
        <topology evidence="1">Multi-pass membrane protein</topology>
    </subcellularLocation>
</comment>
<gene>
    <name evidence="13" type="ORF">LIPSTDRAFT_57972</name>
</gene>
<feature type="transmembrane region" description="Helical" evidence="11">
    <location>
        <begin position="71"/>
        <end position="92"/>
    </location>
</feature>
<feature type="transmembrane region" description="Helical" evidence="11">
    <location>
        <begin position="464"/>
        <end position="485"/>
    </location>
</feature>
<dbReference type="AlphaFoldDB" id="A0A1E3PZ88"/>
<dbReference type="GO" id="GO:0016020">
    <property type="term" value="C:membrane"/>
    <property type="evidence" value="ECO:0007669"/>
    <property type="project" value="UniProtKB-SubCell"/>
</dbReference>
<feature type="transmembrane region" description="Helical" evidence="11">
    <location>
        <begin position="290"/>
        <end position="308"/>
    </location>
</feature>
<evidence type="ECO:0000259" key="12">
    <source>
        <dbReference type="PROSITE" id="PS50850"/>
    </source>
</evidence>
<dbReference type="PANTHER" id="PTHR48022">
    <property type="entry name" value="PLASTIDIC GLUCOSE TRANSPORTER 4"/>
    <property type="match status" value="1"/>
</dbReference>
<evidence type="ECO:0000313" key="13">
    <source>
        <dbReference type="EMBL" id="ODQ70222.1"/>
    </source>
</evidence>
<feature type="transmembrane region" description="Helical" evidence="11">
    <location>
        <begin position="432"/>
        <end position="452"/>
    </location>
</feature>
<name>A0A1E3PZ88_LIPST</name>
<feature type="domain" description="Major facilitator superfamily (MFS) profile" evidence="12">
    <location>
        <begin position="28"/>
        <end position="489"/>
    </location>
</feature>
<evidence type="ECO:0000256" key="5">
    <source>
        <dbReference type="ARBA" id="ARBA00022911"/>
    </source>
</evidence>
<accession>A0A1E3PZ88</accession>
<sequence>MTLKIRAFSRAEDRPTPKAVYNFRVYYTSLVIAIAGAMIGYDNGFVGGTIVLASFKSQFGLDKLSSSQFNVVSANIVSTFQVGCFFGSLFVYPVGHIYGMRRGLMWSSAVFLIGVILCLLPGVTNGLAVLYVGRVLVGLGVGATSNLGPIYISEIAPPPIRGQLLAMYDVLWQIGSLVGFWINYAVNKTLPFSSKQWMIPFALQFIPGGLLFIGTFFIRDSPRWLMMNGDVQKGLDNLRWFRKLDETEEYLRFEIAQIEEAIESRAGAMGLGVWAPVKTVFSSPRIIKRLIFSTSLFIWQNASGINAVNYYSPTIFKSLGIGGTNSSLLSTGIFGVLKTTGTFLWMTFLVETTGRRLTLMIGSTGVSFCMYFLGAYVKIANPTHHASNASLTSGGRAAQAFFYIWTLFYSASWNWTPWVINAEIYDQHIRTFIQAINAAANWFWSFIMARFTPQMFASMGASGYGVYFMFASLSTVGILYVFLLVPETKGIPLEMVDSLFTKGVPAWRAHSYVLSQESELKREFDSSPEEKGAVENLEHADDQADDGHEEKQ</sequence>
<evidence type="ECO:0000256" key="8">
    <source>
        <dbReference type="ARBA" id="ARBA00043213"/>
    </source>
</evidence>
<keyword evidence="4 11" id="KW-0812">Transmembrane</keyword>
<feature type="transmembrane region" description="Helical" evidence="11">
    <location>
        <begin position="21"/>
        <end position="41"/>
    </location>
</feature>
<evidence type="ECO:0000256" key="2">
    <source>
        <dbReference type="ARBA" id="ARBA00010992"/>
    </source>
</evidence>
<dbReference type="PROSITE" id="PS00217">
    <property type="entry name" value="SUGAR_TRANSPORT_2"/>
    <property type="match status" value="1"/>
</dbReference>
<dbReference type="STRING" id="675824.A0A1E3PZ88"/>
<feature type="transmembrane region" description="Helical" evidence="11">
    <location>
        <begin position="129"/>
        <end position="152"/>
    </location>
</feature>
<dbReference type="InterPro" id="IPR005828">
    <property type="entry name" value="MFS_sugar_transport-like"/>
</dbReference>
<dbReference type="InterPro" id="IPR003663">
    <property type="entry name" value="Sugar/inositol_transpt"/>
</dbReference>
<evidence type="ECO:0000256" key="7">
    <source>
        <dbReference type="ARBA" id="ARBA00023136"/>
    </source>
</evidence>
<feature type="transmembrane region" description="Helical" evidence="11">
    <location>
        <begin position="400"/>
        <end position="420"/>
    </location>
</feature>
<reference evidence="13 14" key="1">
    <citation type="journal article" date="2016" name="Proc. Natl. Acad. Sci. U.S.A.">
        <title>Comparative genomics of biotechnologically important yeasts.</title>
        <authorList>
            <person name="Riley R."/>
            <person name="Haridas S."/>
            <person name="Wolfe K.H."/>
            <person name="Lopes M.R."/>
            <person name="Hittinger C.T."/>
            <person name="Goeker M."/>
            <person name="Salamov A.A."/>
            <person name="Wisecaver J.H."/>
            <person name="Long T.M."/>
            <person name="Calvey C.H."/>
            <person name="Aerts A.L."/>
            <person name="Barry K.W."/>
            <person name="Choi C."/>
            <person name="Clum A."/>
            <person name="Coughlan A.Y."/>
            <person name="Deshpande S."/>
            <person name="Douglass A.P."/>
            <person name="Hanson S.J."/>
            <person name="Klenk H.-P."/>
            <person name="LaButti K.M."/>
            <person name="Lapidus A."/>
            <person name="Lindquist E.A."/>
            <person name="Lipzen A.M."/>
            <person name="Meier-Kolthoff J.P."/>
            <person name="Ohm R.A."/>
            <person name="Otillar R.P."/>
            <person name="Pangilinan J.L."/>
            <person name="Peng Y."/>
            <person name="Rokas A."/>
            <person name="Rosa C.A."/>
            <person name="Scheuner C."/>
            <person name="Sibirny A.A."/>
            <person name="Slot J.C."/>
            <person name="Stielow J.B."/>
            <person name="Sun H."/>
            <person name="Kurtzman C.P."/>
            <person name="Blackwell M."/>
            <person name="Grigoriev I.V."/>
            <person name="Jeffries T.W."/>
        </authorList>
    </citation>
    <scope>NUCLEOTIDE SEQUENCE [LARGE SCALE GENOMIC DNA]</scope>
    <source>
        <strain evidence="13 14">NRRL Y-11557</strain>
    </source>
</reference>
<dbReference type="InterPro" id="IPR005829">
    <property type="entry name" value="Sugar_transporter_CS"/>
</dbReference>
<dbReference type="InterPro" id="IPR020846">
    <property type="entry name" value="MFS_dom"/>
</dbReference>
<feature type="transmembrane region" description="Helical" evidence="11">
    <location>
        <begin position="357"/>
        <end position="380"/>
    </location>
</feature>
<dbReference type="Gene3D" id="1.20.1250.20">
    <property type="entry name" value="MFS general substrate transporter like domains"/>
    <property type="match status" value="1"/>
</dbReference>
<dbReference type="OrthoDB" id="508119at2759"/>